<proteinExistence type="predicted"/>
<reference evidence="3" key="1">
    <citation type="journal article" date="2009" name="BMC Genomics">
        <title>The complete genome sequence of Staphylothermus marinus reveals differences in sulfur metabolism among heterotrophic Crenarchaeota.</title>
        <authorList>
            <person name="Anderson I.J."/>
            <person name="Dharmarajan L."/>
            <person name="Rodriguez J."/>
            <person name="Hooper S."/>
            <person name="Porat I."/>
            <person name="Ulrich L.E."/>
            <person name="Elkins J.G."/>
            <person name="Mavromatis K."/>
            <person name="Sun H."/>
            <person name="Land M."/>
            <person name="Lapidus A."/>
            <person name="Lucas S."/>
            <person name="Barry K."/>
            <person name="Huber H."/>
            <person name="Zhulin I.B."/>
            <person name="Whitman W.B."/>
            <person name="Mukhopadhyay B."/>
            <person name="Woese C."/>
            <person name="Bristow J."/>
            <person name="Kyrpides N."/>
        </authorList>
    </citation>
    <scope>NUCLEOTIDE SEQUENCE [LARGE SCALE GENOMIC DNA]</scope>
    <source>
        <strain evidence="3">ATCC 43588 / DSM 3639 / JCM 9404 / F1</strain>
    </source>
</reference>
<evidence type="ECO:0000256" key="1">
    <source>
        <dbReference type="SAM" id="Phobius"/>
    </source>
</evidence>
<keyword evidence="3" id="KW-1185">Reference proteome</keyword>
<dbReference type="GeneID" id="4906470"/>
<dbReference type="KEGG" id="smr:Smar_0234"/>
<reference evidence="2 3" key="2">
    <citation type="journal article" date="2009" name="Stand. Genomic Sci.">
        <title>Complete genome sequence of Staphylothermus marinus Stetter and Fiala 1986 type strain F1.</title>
        <authorList>
            <person name="Anderson I.J."/>
            <person name="Sun H."/>
            <person name="Lapidus A."/>
            <person name="Copeland A."/>
            <person name="Glavina Del Rio T."/>
            <person name="Tice H."/>
            <person name="Dalin E."/>
            <person name="Lucas S."/>
            <person name="Barry K."/>
            <person name="Land M."/>
            <person name="Richardson P."/>
            <person name="Huber H."/>
            <person name="Kyrpides N.C."/>
        </authorList>
    </citation>
    <scope>NUCLEOTIDE SEQUENCE [LARGE SCALE GENOMIC DNA]</scope>
    <source>
        <strain evidence="3">ATCC 43588 / DSM 3639 / JCM 9404 / F1</strain>
    </source>
</reference>
<keyword evidence="1" id="KW-0472">Membrane</keyword>
<keyword evidence="1" id="KW-0812">Transmembrane</keyword>
<evidence type="ECO:0000313" key="2">
    <source>
        <dbReference type="EMBL" id="ABN69347.1"/>
    </source>
</evidence>
<dbReference type="Proteomes" id="UP000000254">
    <property type="component" value="Chromosome"/>
</dbReference>
<dbReference type="HOGENOM" id="CLU_718910_0_0_2"/>
<name>A3DL37_STAMF</name>
<dbReference type="EMBL" id="CP000575">
    <property type="protein sequence ID" value="ABN69347.1"/>
    <property type="molecule type" value="Genomic_DNA"/>
</dbReference>
<protein>
    <recommendedName>
        <fullName evidence="4">DUF4352 domain-containing protein</fullName>
    </recommendedName>
</protein>
<dbReference type="AlphaFoldDB" id="A3DL37"/>
<evidence type="ECO:0000313" key="3">
    <source>
        <dbReference type="Proteomes" id="UP000000254"/>
    </source>
</evidence>
<accession>A3DL37</accession>
<gene>
    <name evidence="2" type="ordered locus">Smar_0234</name>
</gene>
<organism evidence="2 3">
    <name type="scientific">Staphylothermus marinus (strain ATCC 43588 / DSM 3639 / JCM 9404 / F1)</name>
    <dbReference type="NCBI Taxonomy" id="399550"/>
    <lineage>
        <taxon>Archaea</taxon>
        <taxon>Thermoproteota</taxon>
        <taxon>Thermoprotei</taxon>
        <taxon>Desulfurococcales</taxon>
        <taxon>Desulfurococcaceae</taxon>
        <taxon>Staphylothermus</taxon>
    </lineage>
</organism>
<keyword evidence="1" id="KW-1133">Transmembrane helix</keyword>
<dbReference type="eggNOG" id="arCOG03871">
    <property type="taxonomic scope" value="Archaea"/>
</dbReference>
<dbReference type="RefSeq" id="WP_011838538.1">
    <property type="nucleotide sequence ID" value="NC_009033.1"/>
</dbReference>
<evidence type="ECO:0008006" key="4">
    <source>
        <dbReference type="Google" id="ProtNLM"/>
    </source>
</evidence>
<feature type="transmembrane region" description="Helical" evidence="1">
    <location>
        <begin position="6"/>
        <end position="29"/>
    </location>
</feature>
<sequence length="384" mass="43854">MNTIIAITIIITVTILISITYALFVSGIITSGISKGLIKAEILECKYAVKTLFLTLANKGSEGFTVTDIFIDDKPANIVWAWDTTSNTYLGNTPYLKPGHRAVIALKIKDQTLYPGLMVSIRVRTSSGQEFYTTLQIDAHPALNYFSNGYFYMWDFDPSKMLAVYREYWIASNTTIYNLPEWVPKLGDSWGGRVNKYIVSFNMWYANLQISGGKQIIFEIGLWNDVSNDWKYIDLEADPEGYLYLYLSGYGNIQLNHKSTDPHNYRFELIVHDSEGVVETKLFIDGKLVVDKNSSSIYDYYIENICFGVWNDASMSILYLDNYYEHIDFYYDYAHNYTLIEDFSTSSKVFTSYVVGPDASPVRYEITSYPVILDGGKMGFSVEK</sequence>